<dbReference type="RefSeq" id="WP_252443473.1">
    <property type="nucleotide sequence ID" value="NZ_JAMWYK010000004.1"/>
</dbReference>
<dbReference type="Gene3D" id="2.120.10.30">
    <property type="entry name" value="TolB, C-terminal domain"/>
    <property type="match status" value="1"/>
</dbReference>
<evidence type="ECO:0000313" key="3">
    <source>
        <dbReference type="EMBL" id="MCO0832374.1"/>
    </source>
</evidence>
<organism evidence="3 4">
    <name type="scientific">Fructobacillus apis</name>
    <dbReference type="NCBI Taxonomy" id="2935017"/>
    <lineage>
        <taxon>Bacteria</taxon>
        <taxon>Bacillati</taxon>
        <taxon>Bacillota</taxon>
        <taxon>Bacilli</taxon>
        <taxon>Lactobacillales</taxon>
        <taxon>Lactobacillaceae</taxon>
        <taxon>Fructobacillus</taxon>
    </lineage>
</organism>
<gene>
    <name evidence="3" type="ORF">NFX39_04615</name>
</gene>
<dbReference type="PANTHER" id="PTHR42776">
    <property type="entry name" value="SERINE PEPTIDASE S9 FAMILY MEMBER"/>
    <property type="match status" value="1"/>
</dbReference>
<dbReference type="InterPro" id="IPR011042">
    <property type="entry name" value="6-blade_b-propeller_TolB-like"/>
</dbReference>
<evidence type="ECO:0000259" key="2">
    <source>
        <dbReference type="Pfam" id="PF00326"/>
    </source>
</evidence>
<dbReference type="Gene3D" id="3.40.50.1820">
    <property type="entry name" value="alpha/beta hydrolase"/>
    <property type="match status" value="1"/>
</dbReference>
<reference evidence="3 4" key="1">
    <citation type="submission" date="2022-06" db="EMBL/GenBank/DDBJ databases">
        <title>Fructobacillus taiwanensis sp. nov., isolated from the honeybee.</title>
        <authorList>
            <person name="Chen Y.-S."/>
            <person name="Wang L.-T."/>
            <person name="Lee Y.-S."/>
            <person name="Chang Y.-C."/>
            <person name="Wu H.-C."/>
            <person name="Liao C.-Y."/>
            <person name="Chen W.-H."/>
            <person name="Deng J.-N."/>
            <person name="Wang Y.-H."/>
        </authorList>
    </citation>
    <scope>NUCLEOTIDE SEQUENCE [LARGE SCALE GENOMIC DNA]</scope>
    <source>
        <strain evidence="3 4">W13</strain>
    </source>
</reference>
<dbReference type="SUPFAM" id="SSF82171">
    <property type="entry name" value="DPP6 N-terminal domain-like"/>
    <property type="match status" value="1"/>
</dbReference>
<keyword evidence="4" id="KW-1185">Reference proteome</keyword>
<proteinExistence type="predicted"/>
<dbReference type="Pfam" id="PF00326">
    <property type="entry name" value="Peptidase_S9"/>
    <property type="match status" value="1"/>
</dbReference>
<evidence type="ECO:0000313" key="4">
    <source>
        <dbReference type="Proteomes" id="UP001523234"/>
    </source>
</evidence>
<feature type="domain" description="Peptidase S9 prolyl oligopeptidase catalytic" evidence="2">
    <location>
        <begin position="436"/>
        <end position="648"/>
    </location>
</feature>
<dbReference type="PANTHER" id="PTHR42776:SF27">
    <property type="entry name" value="DIPEPTIDYL PEPTIDASE FAMILY MEMBER 6"/>
    <property type="match status" value="1"/>
</dbReference>
<comment type="caution">
    <text evidence="3">The sequence shown here is derived from an EMBL/GenBank/DDBJ whole genome shotgun (WGS) entry which is preliminary data.</text>
</comment>
<sequence length="648" mass="72907">MTNGVQINDLYELKSLTQPVSVGNKAYFLLNRLDQKENDYQSDIYSLDNNGNASALTKNGQNLDPTVFGDQLFYRHKFIDSDFQIIQQNLTTGTEETITNGHSVQQIHLNEGTKSLFFKTVKEGNDLDSLGIRHVTRVQNSADGVGWLPESNTYALQKLDLESGEVETVFEKGVDFDLKDVDATGNTVLYLKQEEPLSETELVDAKGVYAFDLEKQSESLLTKSIPNGLFTDALFSPDNKQVAIIGSTYKDYSATANQLYVYDLDSETLTNISPDEDLDVGYGHNIDSDLNRNRSYLGGRWFSDGRYVFQAYKHGHSQLYIWDGKSCYLVDNRQRDVYDFAIIDNDNLLIATSTPEKASELKRLNLASDQEELIYNPNAEYEKTHAYAEVENFSYASKDKQVAVEGWLTKAKTDEKKAPLILYIHGGPHSAYGDTFFHEFQALANEGYHVLYTNPRGSLSYGNAFATAVMGHYGEVDYDDVIAGLDYVLDKYSDIIDENALYVAGGSYGGFLSAWTISHTDCFKAAIVQRPAINWSDLYLNSDIGVRFVSAEMGCDLYKDEGAAAYYWQKSPLAHADKIKTPTRIQHGAMDRRCPTSQSQALFRAIKQTGTPADYILYPNSYHGLSRTGQPALRIQRLNDIVDWFEKW</sequence>
<dbReference type="EMBL" id="JAMWYK010000004">
    <property type="protein sequence ID" value="MCO0832374.1"/>
    <property type="molecule type" value="Genomic_DNA"/>
</dbReference>
<accession>A0ABT0ZQV5</accession>
<keyword evidence="1" id="KW-0378">Hydrolase</keyword>
<dbReference type="SUPFAM" id="SSF53474">
    <property type="entry name" value="alpha/beta-Hydrolases"/>
    <property type="match status" value="1"/>
</dbReference>
<dbReference type="InterPro" id="IPR001375">
    <property type="entry name" value="Peptidase_S9_cat"/>
</dbReference>
<dbReference type="Proteomes" id="UP001523234">
    <property type="component" value="Unassembled WGS sequence"/>
</dbReference>
<protein>
    <submittedName>
        <fullName evidence="3">S9 family peptidase</fullName>
    </submittedName>
</protein>
<dbReference type="InterPro" id="IPR029058">
    <property type="entry name" value="AB_hydrolase_fold"/>
</dbReference>
<evidence type="ECO:0000256" key="1">
    <source>
        <dbReference type="ARBA" id="ARBA00022801"/>
    </source>
</evidence>
<name>A0ABT0ZQV5_9LACO</name>